<dbReference type="EMBL" id="ML006423">
    <property type="protein sequence ID" value="RKP16554.1"/>
    <property type="molecule type" value="Genomic_DNA"/>
</dbReference>
<feature type="transmembrane region" description="Helical" evidence="6">
    <location>
        <begin position="12"/>
        <end position="31"/>
    </location>
</feature>
<sequence>MFRFYNRLIQRYYYTTQIVTGGTLWCLGDIISQKGISYSRNEGEKALDKERMLRMTGFGLFVASPMYAFWYQRLEVITSRFIRPPWHIIITKAIVDATVFDPIYLSVFYLSSTLAERKSFKEAKEKLMHEFGFTYLVDISLWTPVQLANFRFVPVPFQALVVQSVNLFWNAFLSYTQHEHK</sequence>
<organism evidence="7 8">
    <name type="scientific">Rozella allomycis (strain CSF55)</name>
    <dbReference type="NCBI Taxonomy" id="988480"/>
    <lineage>
        <taxon>Eukaryota</taxon>
        <taxon>Fungi</taxon>
        <taxon>Fungi incertae sedis</taxon>
        <taxon>Cryptomycota</taxon>
        <taxon>Cryptomycota incertae sedis</taxon>
        <taxon>Rozella</taxon>
    </lineage>
</organism>
<evidence type="ECO:0000256" key="2">
    <source>
        <dbReference type="ARBA" id="ARBA00006824"/>
    </source>
</evidence>
<dbReference type="PANTHER" id="PTHR11266">
    <property type="entry name" value="PEROXISOMAL MEMBRANE PROTEIN 2, PXMP2 MPV17"/>
    <property type="match status" value="1"/>
</dbReference>
<keyword evidence="3 6" id="KW-0812">Transmembrane</keyword>
<dbReference type="InterPro" id="IPR007248">
    <property type="entry name" value="Mpv17_PMP22"/>
</dbReference>
<name>A0A4P9YC39_ROZAC</name>
<evidence type="ECO:0000313" key="8">
    <source>
        <dbReference type="Proteomes" id="UP000281549"/>
    </source>
</evidence>
<keyword evidence="4 6" id="KW-1133">Transmembrane helix</keyword>
<evidence type="ECO:0000256" key="3">
    <source>
        <dbReference type="ARBA" id="ARBA00022692"/>
    </source>
</evidence>
<feature type="transmembrane region" description="Helical" evidence="6">
    <location>
        <begin position="52"/>
        <end position="71"/>
    </location>
</feature>
<evidence type="ECO:0000256" key="5">
    <source>
        <dbReference type="ARBA" id="ARBA00023136"/>
    </source>
</evidence>
<dbReference type="GO" id="GO:0016020">
    <property type="term" value="C:membrane"/>
    <property type="evidence" value="ECO:0007669"/>
    <property type="project" value="UniProtKB-SubCell"/>
</dbReference>
<proteinExistence type="inferred from homology"/>
<dbReference type="GO" id="GO:0005737">
    <property type="term" value="C:cytoplasm"/>
    <property type="evidence" value="ECO:0007669"/>
    <property type="project" value="TreeGrafter"/>
</dbReference>
<dbReference type="AlphaFoldDB" id="A0A4P9YC39"/>
<comment type="similarity">
    <text evidence="2 6">Belongs to the peroxisomal membrane protein PXMP2/4 family.</text>
</comment>
<evidence type="ECO:0000256" key="1">
    <source>
        <dbReference type="ARBA" id="ARBA00004141"/>
    </source>
</evidence>
<dbReference type="Proteomes" id="UP000281549">
    <property type="component" value="Unassembled WGS sequence"/>
</dbReference>
<keyword evidence="5 6" id="KW-0472">Membrane</keyword>
<protein>
    <submittedName>
        <fullName evidence="7">Uncharacterized protein</fullName>
    </submittedName>
</protein>
<accession>A0A4P9YC39</accession>
<dbReference type="Pfam" id="PF04117">
    <property type="entry name" value="Mpv17_PMP22"/>
    <property type="match status" value="1"/>
</dbReference>
<reference evidence="8" key="1">
    <citation type="journal article" date="2018" name="Nat. Microbiol.">
        <title>Leveraging single-cell genomics to expand the fungal tree of life.</title>
        <authorList>
            <person name="Ahrendt S.R."/>
            <person name="Quandt C.A."/>
            <person name="Ciobanu D."/>
            <person name="Clum A."/>
            <person name="Salamov A."/>
            <person name="Andreopoulos B."/>
            <person name="Cheng J.F."/>
            <person name="Woyke T."/>
            <person name="Pelin A."/>
            <person name="Henrissat B."/>
            <person name="Reynolds N.K."/>
            <person name="Benny G.L."/>
            <person name="Smith M.E."/>
            <person name="James T.Y."/>
            <person name="Grigoriev I.V."/>
        </authorList>
    </citation>
    <scope>NUCLEOTIDE SEQUENCE [LARGE SCALE GENOMIC DNA]</scope>
    <source>
        <strain evidence="8">CSF55</strain>
    </source>
</reference>
<gene>
    <name evidence="7" type="ORF">ROZALSC1DRAFT_17446</name>
</gene>
<comment type="subcellular location">
    <subcellularLocation>
        <location evidence="1">Membrane</location>
        <topology evidence="1">Multi-pass membrane protein</topology>
    </subcellularLocation>
</comment>
<evidence type="ECO:0000313" key="7">
    <source>
        <dbReference type="EMBL" id="RKP16554.1"/>
    </source>
</evidence>
<evidence type="ECO:0000256" key="6">
    <source>
        <dbReference type="RuleBase" id="RU363053"/>
    </source>
</evidence>
<evidence type="ECO:0000256" key="4">
    <source>
        <dbReference type="ARBA" id="ARBA00022989"/>
    </source>
</evidence>